<keyword evidence="2" id="KW-1185">Reference proteome</keyword>
<name>A0A370GW01_9BACI</name>
<reference evidence="1 2" key="1">
    <citation type="submission" date="2018-07" db="EMBL/GenBank/DDBJ databases">
        <title>Genomic Encyclopedia of Type Strains, Phase IV (KMG-IV): sequencing the most valuable type-strain genomes for metagenomic binning, comparative biology and taxonomic classification.</title>
        <authorList>
            <person name="Goeker M."/>
        </authorList>
    </citation>
    <scope>NUCLEOTIDE SEQUENCE [LARGE SCALE GENOMIC DNA]</scope>
    <source>
        <strain evidence="1 2">DSM 25281</strain>
    </source>
</reference>
<dbReference type="Proteomes" id="UP000255326">
    <property type="component" value="Unassembled WGS sequence"/>
</dbReference>
<dbReference type="Pfam" id="PF06338">
    <property type="entry name" value="ComK"/>
    <property type="match status" value="1"/>
</dbReference>
<dbReference type="RefSeq" id="WP_114744037.1">
    <property type="nucleotide sequence ID" value="NZ_QQAY01000001.1"/>
</dbReference>
<dbReference type="OrthoDB" id="2417337at2"/>
<dbReference type="EMBL" id="QQAY01000001">
    <property type="protein sequence ID" value="RDI47837.1"/>
    <property type="molecule type" value="Genomic_DNA"/>
</dbReference>
<protein>
    <submittedName>
        <fullName evidence="1">Competence protein ComK</fullName>
    </submittedName>
</protein>
<dbReference type="AlphaFoldDB" id="A0A370GW01"/>
<organism evidence="1 2">
    <name type="scientific">Falsibacillus pallidus</name>
    <dbReference type="NCBI Taxonomy" id="493781"/>
    <lineage>
        <taxon>Bacteria</taxon>
        <taxon>Bacillati</taxon>
        <taxon>Bacillota</taxon>
        <taxon>Bacilli</taxon>
        <taxon>Bacillales</taxon>
        <taxon>Bacillaceae</taxon>
        <taxon>Falsibacillus</taxon>
    </lineage>
</organism>
<dbReference type="InterPro" id="IPR010461">
    <property type="entry name" value="ComK"/>
</dbReference>
<proteinExistence type="predicted"/>
<dbReference type="GO" id="GO:0030420">
    <property type="term" value="P:establishment of competence for transformation"/>
    <property type="evidence" value="ECO:0007669"/>
    <property type="project" value="InterPro"/>
</dbReference>
<gene>
    <name evidence="1" type="ORF">DFR59_101502</name>
</gene>
<evidence type="ECO:0000313" key="1">
    <source>
        <dbReference type="EMBL" id="RDI47837.1"/>
    </source>
</evidence>
<dbReference type="PIRSF" id="PIRSF011560">
    <property type="entry name" value="ComK"/>
    <property type="match status" value="1"/>
</dbReference>
<accession>A0A370GW01</accession>
<comment type="caution">
    <text evidence="1">The sequence shown here is derived from an EMBL/GenBank/DDBJ whole genome shotgun (WGS) entry which is preliminary data.</text>
</comment>
<evidence type="ECO:0000313" key="2">
    <source>
        <dbReference type="Proteomes" id="UP000255326"/>
    </source>
</evidence>
<sequence>MMKNNKIEEYEVNSSTMFLRPIKYGSKIYTEIYETDGQFISPFKPLEIIKKSCEFFGISYIERKEGTKRLIGVSKKVPIIIDPLTSIYFFPTASPTEPHCIWISHDQVQSYQQLEDQSTLVTFQNGLSVSLPVSLRSFEAQLLRTSMLRVRYMQRAEKRENQIYLKNQEKASEASERKQSYILRLEREDNLIKNRID</sequence>